<feature type="region of interest" description="Disordered" evidence="3">
    <location>
        <begin position="217"/>
        <end position="242"/>
    </location>
</feature>
<dbReference type="InterPro" id="IPR000668">
    <property type="entry name" value="Peptidase_C1A_C"/>
</dbReference>
<dbReference type="InterPro" id="IPR038765">
    <property type="entry name" value="Papain-like_cys_pep_sf"/>
</dbReference>
<accession>A0A9W6TIX1</accession>
<evidence type="ECO:0000256" key="1">
    <source>
        <dbReference type="ARBA" id="ARBA00008455"/>
    </source>
</evidence>
<dbReference type="InterPro" id="IPR000169">
    <property type="entry name" value="Pept_cys_AS"/>
</dbReference>
<comment type="similarity">
    <text evidence="1">Belongs to the peptidase C1 family.</text>
</comment>
<dbReference type="SUPFAM" id="SSF54001">
    <property type="entry name" value="Cysteine proteinases"/>
    <property type="match status" value="1"/>
</dbReference>
<dbReference type="InterPro" id="IPR013128">
    <property type="entry name" value="Peptidase_C1A"/>
</dbReference>
<sequence>MHTLTLSITIAAVVVMAATTSVVARPMHAGIDYHRYLEEKDTVQAELDEWKSKFGDVAQKNGWMPVSEDRSADDQEEDLRQRIFLTKQSIAAVQAANPEANFSIMSPFSAMTNDEFNKYVLNSYIRGNSTGSGTKTTTSRQLRSDASSNSVTDLINGSSDASSLIKTIESIFKNLICGLSTNTAQPASDSSANVLSAGTSGSQATYKFSDFWDWRSHKPTPTPTTSAPATQPSTTSSPAVTEDATVNSGSVDWSTSDCVAPIQSQGSCGSCWAFATVSAIESAQCIANGKTSLTKYSEQQLVSCDSQNWGCNGGAPVYAFEYVQLCTEDSYPYTSDIGYANSCSTSCNAQDTGIKGYSHLSGEDELLSAINEHPVVVAVASGNNVWKQYTGGVVASCDSSDLDHAVVAVGYDSSSIKIRNSWGTYWGEDGYIRLARSSSSEVTCGVTSDMSTPQM</sequence>
<feature type="compositionally biased region" description="Low complexity" evidence="3">
    <location>
        <begin position="130"/>
        <end position="139"/>
    </location>
</feature>
<dbReference type="GO" id="GO:0006508">
    <property type="term" value="P:proteolysis"/>
    <property type="evidence" value="ECO:0007669"/>
    <property type="project" value="InterPro"/>
</dbReference>
<feature type="signal peptide" evidence="4">
    <location>
        <begin position="1"/>
        <end position="24"/>
    </location>
</feature>
<organism evidence="6 7">
    <name type="scientific">Phytophthora lilii</name>
    <dbReference type="NCBI Taxonomy" id="2077276"/>
    <lineage>
        <taxon>Eukaryota</taxon>
        <taxon>Sar</taxon>
        <taxon>Stramenopiles</taxon>
        <taxon>Oomycota</taxon>
        <taxon>Peronosporomycetes</taxon>
        <taxon>Peronosporales</taxon>
        <taxon>Peronosporaceae</taxon>
        <taxon>Phytophthora</taxon>
    </lineage>
</organism>
<protein>
    <submittedName>
        <fullName evidence="6">Unnamed protein product</fullName>
    </submittedName>
</protein>
<dbReference type="Pfam" id="PF00112">
    <property type="entry name" value="Peptidase_C1"/>
    <property type="match status" value="1"/>
</dbReference>
<evidence type="ECO:0000259" key="5">
    <source>
        <dbReference type="SMART" id="SM00645"/>
    </source>
</evidence>
<dbReference type="PROSITE" id="PS00639">
    <property type="entry name" value="THIOL_PROTEASE_HIS"/>
    <property type="match status" value="1"/>
</dbReference>
<keyword evidence="2" id="KW-0865">Zymogen</keyword>
<reference evidence="6" key="1">
    <citation type="submission" date="2023-04" db="EMBL/GenBank/DDBJ databases">
        <title>Phytophthora lilii NBRC 32176.</title>
        <authorList>
            <person name="Ichikawa N."/>
            <person name="Sato H."/>
            <person name="Tonouchi N."/>
        </authorList>
    </citation>
    <scope>NUCLEOTIDE SEQUENCE</scope>
    <source>
        <strain evidence="6">NBRC 32176</strain>
    </source>
</reference>
<evidence type="ECO:0000256" key="4">
    <source>
        <dbReference type="SAM" id="SignalP"/>
    </source>
</evidence>
<feature type="domain" description="Peptidase C1A papain C-terminal" evidence="5">
    <location>
        <begin position="247"/>
        <end position="454"/>
    </location>
</feature>
<dbReference type="PANTHER" id="PTHR12411">
    <property type="entry name" value="CYSTEINE PROTEASE FAMILY C1-RELATED"/>
    <property type="match status" value="1"/>
</dbReference>
<evidence type="ECO:0000256" key="3">
    <source>
        <dbReference type="SAM" id="MobiDB-lite"/>
    </source>
</evidence>
<evidence type="ECO:0000256" key="2">
    <source>
        <dbReference type="ARBA" id="ARBA00023145"/>
    </source>
</evidence>
<gene>
    <name evidence="6" type="ORF">Plil01_000453700</name>
</gene>
<dbReference type="GO" id="GO:0008234">
    <property type="term" value="F:cysteine-type peptidase activity"/>
    <property type="evidence" value="ECO:0007669"/>
    <property type="project" value="InterPro"/>
</dbReference>
<dbReference type="InterPro" id="IPR025660">
    <property type="entry name" value="Pept_his_AS"/>
</dbReference>
<dbReference type="Proteomes" id="UP001165083">
    <property type="component" value="Unassembled WGS sequence"/>
</dbReference>
<feature type="chain" id="PRO_5040880990" evidence="4">
    <location>
        <begin position="25"/>
        <end position="455"/>
    </location>
</feature>
<dbReference type="OrthoDB" id="10253408at2759"/>
<dbReference type="Gene3D" id="3.90.70.10">
    <property type="entry name" value="Cysteine proteinases"/>
    <property type="match status" value="1"/>
</dbReference>
<keyword evidence="7" id="KW-1185">Reference proteome</keyword>
<feature type="region of interest" description="Disordered" evidence="3">
    <location>
        <begin position="130"/>
        <end position="153"/>
    </location>
</feature>
<proteinExistence type="inferred from homology"/>
<dbReference type="AlphaFoldDB" id="A0A9W6TIX1"/>
<evidence type="ECO:0000313" key="6">
    <source>
        <dbReference type="EMBL" id="GMF14132.1"/>
    </source>
</evidence>
<feature type="compositionally biased region" description="Polar residues" evidence="3">
    <location>
        <begin position="140"/>
        <end position="153"/>
    </location>
</feature>
<dbReference type="InterPro" id="IPR039417">
    <property type="entry name" value="Peptidase_C1A_papain-like"/>
</dbReference>
<dbReference type="FunFam" id="3.90.70.10:FF:000383">
    <property type="entry name" value="Uncharacterized protein"/>
    <property type="match status" value="1"/>
</dbReference>
<dbReference type="PROSITE" id="PS00139">
    <property type="entry name" value="THIOL_PROTEASE_CYS"/>
    <property type="match status" value="1"/>
</dbReference>
<dbReference type="EMBL" id="BSXW01000182">
    <property type="protein sequence ID" value="GMF14132.1"/>
    <property type="molecule type" value="Genomic_DNA"/>
</dbReference>
<feature type="compositionally biased region" description="Low complexity" evidence="3">
    <location>
        <begin position="223"/>
        <end position="239"/>
    </location>
</feature>
<dbReference type="SMART" id="SM00645">
    <property type="entry name" value="Pept_C1"/>
    <property type="match status" value="1"/>
</dbReference>
<name>A0A9W6TIX1_9STRA</name>
<dbReference type="CDD" id="cd02248">
    <property type="entry name" value="Peptidase_C1A"/>
    <property type="match status" value="1"/>
</dbReference>
<evidence type="ECO:0000313" key="7">
    <source>
        <dbReference type="Proteomes" id="UP001165083"/>
    </source>
</evidence>
<keyword evidence="4" id="KW-0732">Signal</keyword>
<comment type="caution">
    <text evidence="6">The sequence shown here is derived from an EMBL/GenBank/DDBJ whole genome shotgun (WGS) entry which is preliminary data.</text>
</comment>
<dbReference type="PRINTS" id="PR00705">
    <property type="entry name" value="PAPAIN"/>
</dbReference>